<evidence type="ECO:0000256" key="3">
    <source>
        <dbReference type="ARBA" id="ARBA00022801"/>
    </source>
</evidence>
<organism evidence="9 10">
    <name type="scientific">Dinghuibacter silviterrae</name>
    <dbReference type="NCBI Taxonomy" id="1539049"/>
    <lineage>
        <taxon>Bacteria</taxon>
        <taxon>Pseudomonadati</taxon>
        <taxon>Bacteroidota</taxon>
        <taxon>Chitinophagia</taxon>
        <taxon>Chitinophagales</taxon>
        <taxon>Chitinophagaceae</taxon>
        <taxon>Dinghuibacter</taxon>
    </lineage>
</organism>
<dbReference type="OrthoDB" id="9775607at2"/>
<comment type="similarity">
    <text evidence="1 6">Belongs to the metallo-dependent hydrolases superfamily. Adenine deaminase family.</text>
</comment>
<name>A0A4R8DNE9_9BACT</name>
<evidence type="ECO:0000256" key="2">
    <source>
        <dbReference type="ARBA" id="ARBA00012782"/>
    </source>
</evidence>
<dbReference type="Pfam" id="PF13382">
    <property type="entry name" value="Adenine_deam_C"/>
    <property type="match status" value="1"/>
</dbReference>
<feature type="domain" description="Amidohydrolase-related" evidence="7">
    <location>
        <begin position="48"/>
        <end position="328"/>
    </location>
</feature>
<dbReference type="PANTHER" id="PTHR11113:SF2">
    <property type="entry name" value="ADENINE DEAMINASE"/>
    <property type="match status" value="1"/>
</dbReference>
<dbReference type="EC" id="3.5.4.2" evidence="2 6"/>
<dbReference type="NCBIfam" id="TIGR01178">
    <property type="entry name" value="ade"/>
    <property type="match status" value="1"/>
</dbReference>
<dbReference type="RefSeq" id="WP_133989926.1">
    <property type="nucleotide sequence ID" value="NZ_SODV01000001.1"/>
</dbReference>
<dbReference type="SUPFAM" id="SSF51556">
    <property type="entry name" value="Metallo-dependent hydrolases"/>
    <property type="match status" value="1"/>
</dbReference>
<evidence type="ECO:0000256" key="1">
    <source>
        <dbReference type="ARBA" id="ARBA00006773"/>
    </source>
</evidence>
<keyword evidence="4 6" id="KW-0464">Manganese</keyword>
<evidence type="ECO:0000256" key="5">
    <source>
        <dbReference type="ARBA" id="ARBA00047720"/>
    </source>
</evidence>
<reference evidence="9 10" key="1">
    <citation type="submission" date="2019-03" db="EMBL/GenBank/DDBJ databases">
        <title>Genomic Encyclopedia of Type Strains, Phase IV (KMG-IV): sequencing the most valuable type-strain genomes for metagenomic binning, comparative biology and taxonomic classification.</title>
        <authorList>
            <person name="Goeker M."/>
        </authorList>
    </citation>
    <scope>NUCLEOTIDE SEQUENCE [LARGE SCALE GENOMIC DNA]</scope>
    <source>
        <strain evidence="9 10">DSM 100059</strain>
    </source>
</reference>
<protein>
    <recommendedName>
        <fullName evidence="2 6">Adenine deaminase</fullName>
        <shortName evidence="6">Adenase</shortName>
        <shortName evidence="6">Adenine aminase</shortName>
        <ecNumber evidence="2 6">3.5.4.2</ecNumber>
    </recommendedName>
</protein>
<keyword evidence="3 6" id="KW-0378">Hydrolase</keyword>
<dbReference type="Gene3D" id="3.20.20.140">
    <property type="entry name" value="Metal-dependent hydrolases"/>
    <property type="match status" value="1"/>
</dbReference>
<dbReference type="Gene3D" id="2.30.40.10">
    <property type="entry name" value="Urease, subunit C, domain 1"/>
    <property type="match status" value="1"/>
</dbReference>
<evidence type="ECO:0000256" key="6">
    <source>
        <dbReference type="HAMAP-Rule" id="MF_01518"/>
    </source>
</evidence>
<dbReference type="GO" id="GO:0000034">
    <property type="term" value="F:adenine deaminase activity"/>
    <property type="evidence" value="ECO:0007669"/>
    <property type="project" value="UniProtKB-UniRule"/>
</dbReference>
<feature type="domain" description="Adenine deaminase C-terminal" evidence="8">
    <location>
        <begin position="386"/>
        <end position="553"/>
    </location>
</feature>
<dbReference type="InterPro" id="IPR006680">
    <property type="entry name" value="Amidohydro-rel"/>
</dbReference>
<evidence type="ECO:0000259" key="8">
    <source>
        <dbReference type="Pfam" id="PF13382"/>
    </source>
</evidence>
<gene>
    <name evidence="6" type="primary">ade</name>
    <name evidence="9" type="ORF">EDB95_0337</name>
</gene>
<proteinExistence type="inferred from homology"/>
<comment type="catalytic activity">
    <reaction evidence="5 6">
        <text>adenine + H2O + H(+) = hypoxanthine + NH4(+)</text>
        <dbReference type="Rhea" id="RHEA:23688"/>
        <dbReference type="ChEBI" id="CHEBI:15377"/>
        <dbReference type="ChEBI" id="CHEBI:15378"/>
        <dbReference type="ChEBI" id="CHEBI:16708"/>
        <dbReference type="ChEBI" id="CHEBI:17368"/>
        <dbReference type="ChEBI" id="CHEBI:28938"/>
        <dbReference type="EC" id="3.5.4.2"/>
    </reaction>
</comment>
<dbReference type="GO" id="GO:0006146">
    <property type="term" value="P:adenine catabolic process"/>
    <property type="evidence" value="ECO:0007669"/>
    <property type="project" value="InterPro"/>
</dbReference>
<evidence type="ECO:0000313" key="10">
    <source>
        <dbReference type="Proteomes" id="UP000294498"/>
    </source>
</evidence>
<dbReference type="InterPro" id="IPR011059">
    <property type="entry name" value="Metal-dep_hydrolase_composite"/>
</dbReference>
<dbReference type="PANTHER" id="PTHR11113">
    <property type="entry name" value="N-ACETYLGLUCOSAMINE-6-PHOSPHATE DEACETYLASE"/>
    <property type="match status" value="1"/>
</dbReference>
<dbReference type="EMBL" id="SODV01000001">
    <property type="protein sequence ID" value="TDW99328.1"/>
    <property type="molecule type" value="Genomic_DNA"/>
</dbReference>
<accession>A0A4R8DNE9</accession>
<dbReference type="InterPro" id="IPR006679">
    <property type="entry name" value="Adenine_deam"/>
</dbReference>
<evidence type="ECO:0000259" key="7">
    <source>
        <dbReference type="Pfam" id="PF01979"/>
    </source>
</evidence>
<dbReference type="Pfam" id="PF01979">
    <property type="entry name" value="Amidohydro_1"/>
    <property type="match status" value="1"/>
</dbReference>
<keyword evidence="10" id="KW-1185">Reference proteome</keyword>
<dbReference type="InterPro" id="IPR026912">
    <property type="entry name" value="Adenine_deam_C"/>
</dbReference>
<evidence type="ECO:0000256" key="4">
    <source>
        <dbReference type="ARBA" id="ARBA00023211"/>
    </source>
</evidence>
<dbReference type="CDD" id="cd01295">
    <property type="entry name" value="AdeC"/>
    <property type="match status" value="1"/>
</dbReference>
<dbReference type="AlphaFoldDB" id="A0A4R8DNE9"/>
<dbReference type="SUPFAM" id="SSF51338">
    <property type="entry name" value="Composite domain of metallo-dependent hydrolases"/>
    <property type="match status" value="1"/>
</dbReference>
<dbReference type="Proteomes" id="UP000294498">
    <property type="component" value="Unassembled WGS sequence"/>
</dbReference>
<dbReference type="InterPro" id="IPR032466">
    <property type="entry name" value="Metal_Hydrolase"/>
</dbReference>
<comment type="caution">
    <text evidence="9">The sequence shown here is derived from an EMBL/GenBank/DDBJ whole genome shotgun (WGS) entry which is preliminary data.</text>
</comment>
<dbReference type="HAMAP" id="MF_01518">
    <property type="entry name" value="Adenine_deamin"/>
    <property type="match status" value="1"/>
</dbReference>
<evidence type="ECO:0000313" key="9">
    <source>
        <dbReference type="EMBL" id="TDW99328.1"/>
    </source>
</evidence>
<sequence length="556" mass="60580">MKNEFTLRGRLVDIPRQTITRVALTVYEGKIARVEPLEENPAATGEPFICPGFVDAHVHIESSMLVPSEFARLAVVHGTVATVSDPHEIANVCGLEGVNYMIANGRQVPFTFCFGAPSCVPATVFETAGATLSPRDVETLLEKPEIGYLSEMMNFPGVLAGDPDVLAKIASAHRLGKPVDGHAPGLRGEAVKAYIDAGISTDHECFTMDEALDKLRAGMHILIREGSAARNFDALVGLLKDHADKVMFCSDDKHPDSLVEGHINQLCARAVAAGMPVFHVLRAACVNPVTHYRLAIGQLREGDPADFILLDDLKDFHVRATYIRGEQVSDGAKTLIESTTPDLINKFQTRSIQPEDLRYPLHKWGESEPENFEQVRVIEALDGQLITNRLDLPLTDLRIHDNVLEGNPEKDILKMVVVNRYQRDAPVAKAFVKNFGLRAGAIASTVAHDSHNIIAVGTSDEYLAEAIRLVIDSQGGISCVVPRSSRLLPLPIAGLMSPLDGYEVARAYTALDQMAKDAGSRLSAPFMTLSFMALLVIPHLKLSDKGLFDGDTFTLI</sequence>
<comment type="cofactor">
    <cofactor evidence="6">
        <name>Mn(2+)</name>
        <dbReference type="ChEBI" id="CHEBI:29035"/>
    </cofactor>
</comment>